<dbReference type="Proteomes" id="UP000510686">
    <property type="component" value="Chromosome 2"/>
</dbReference>
<accession>A0A7D5Z3A9</accession>
<dbReference type="EMBL" id="CP058933">
    <property type="protein sequence ID" value="QLI67987.1"/>
    <property type="molecule type" value="Genomic_DNA"/>
</dbReference>
<dbReference type="AlphaFoldDB" id="A0A7D5Z3A9"/>
<proteinExistence type="predicted"/>
<protein>
    <submittedName>
        <fullName evidence="1">Uncharacterized protein</fullName>
    </submittedName>
</protein>
<evidence type="ECO:0000313" key="2">
    <source>
        <dbReference type="Proteomes" id="UP000510686"/>
    </source>
</evidence>
<reference evidence="1 2" key="1">
    <citation type="submission" date="2020-07" db="EMBL/GenBank/DDBJ databases">
        <title>Telomere length de novo assembly of all 7 chromosomes of the fungus, Metarhizium brunneum, using a novel assembly pipeline.</title>
        <authorList>
            <person name="Saud z."/>
            <person name="Kortsinoglou A."/>
            <person name="Kouvelis V.N."/>
            <person name="Butt T.M."/>
        </authorList>
    </citation>
    <scope>NUCLEOTIDE SEQUENCE [LARGE SCALE GENOMIC DNA]</scope>
    <source>
        <strain evidence="1 2">4556</strain>
    </source>
</reference>
<evidence type="ECO:0000313" key="1">
    <source>
        <dbReference type="EMBL" id="QLI67987.1"/>
    </source>
</evidence>
<dbReference type="GeneID" id="90967604"/>
<organism evidence="1 2">
    <name type="scientific">Metarhizium brunneum</name>
    <dbReference type="NCBI Taxonomy" id="500148"/>
    <lineage>
        <taxon>Eukaryota</taxon>
        <taxon>Fungi</taxon>
        <taxon>Dikarya</taxon>
        <taxon>Ascomycota</taxon>
        <taxon>Pezizomycotina</taxon>
        <taxon>Sordariomycetes</taxon>
        <taxon>Hypocreomycetidae</taxon>
        <taxon>Hypocreales</taxon>
        <taxon>Clavicipitaceae</taxon>
        <taxon>Metarhizium</taxon>
    </lineage>
</organism>
<sequence length="67" mass="7467">MVLGHDGDIAIATPFNYSCAEWSAIDGGLIPVRQFRMVKFSRTHVKTYRMLKLLRMLLISGIVSIAG</sequence>
<dbReference type="RefSeq" id="XP_065986486.1">
    <property type="nucleotide sequence ID" value="XM_066130137.1"/>
</dbReference>
<keyword evidence="2" id="KW-1185">Reference proteome</keyword>
<name>A0A7D5Z3A9_9HYPO</name>
<dbReference type="KEGG" id="mbrn:90967604"/>
<gene>
    <name evidence="1" type="ORF">G6M90_00g033890</name>
</gene>